<comment type="similarity">
    <text evidence="2">Belongs to the DapA family.</text>
</comment>
<feature type="active site" description="Schiff-base intermediate with substrate" evidence="3">
    <location>
        <position position="169"/>
    </location>
</feature>
<keyword evidence="1 2" id="KW-0456">Lyase</keyword>
<dbReference type="Pfam" id="PF00701">
    <property type="entry name" value="DHDPS"/>
    <property type="match status" value="1"/>
</dbReference>
<dbReference type="STRING" id="83767.SAMN05660652_01074"/>
<dbReference type="InterPro" id="IPR013785">
    <property type="entry name" value="Aldolase_TIM"/>
</dbReference>
<dbReference type="SMART" id="SM01130">
    <property type="entry name" value="DHDPS"/>
    <property type="match status" value="1"/>
</dbReference>
<accession>A0A1G7Z4X1</accession>
<evidence type="ECO:0000313" key="5">
    <source>
        <dbReference type="EMBL" id="SDH03724.1"/>
    </source>
</evidence>
<sequence>MARRLKGVLAPVVTPFDADLKPSAERLITHCKWLVSQNAGLAVFGTNSEANSLSVAERMTLMSQLVEAGVDASLMMPGTGCCALTDTVELTKHAVKLGCSGVLMLPPFFYKNLSDDGLYRAFSETIQRVGSDKLRLYLYHIPPIAQVPITPGVIERLLKAYPGTVAGIKDSSGDWNNTDMLLKNFQSESFDVFCGSEVFLLQTLRGGGAGAITATCNVNPAMIHDLYAHWQDADADDRQAKVTTVRRTFEMLPLISAMKAVIAWKRNDPQWSEVRPPLMSVPKEKLEPLREKLDEIGYQMNL</sequence>
<evidence type="ECO:0000256" key="4">
    <source>
        <dbReference type="PIRSR" id="PIRSR001365-2"/>
    </source>
</evidence>
<evidence type="ECO:0000256" key="2">
    <source>
        <dbReference type="PIRNR" id="PIRNR001365"/>
    </source>
</evidence>
<dbReference type="PANTHER" id="PTHR12128">
    <property type="entry name" value="DIHYDRODIPICOLINATE SYNTHASE"/>
    <property type="match status" value="1"/>
</dbReference>
<name>A0A1G7Z4X1_9RHOO</name>
<keyword evidence="6" id="KW-1185">Reference proteome</keyword>
<dbReference type="Proteomes" id="UP000198607">
    <property type="component" value="Unassembled WGS sequence"/>
</dbReference>
<dbReference type="PANTHER" id="PTHR12128:SF67">
    <property type="entry name" value="BLR3884 PROTEIN"/>
    <property type="match status" value="1"/>
</dbReference>
<dbReference type="Gene3D" id="3.20.20.70">
    <property type="entry name" value="Aldolase class I"/>
    <property type="match status" value="1"/>
</dbReference>
<dbReference type="CDD" id="cd00408">
    <property type="entry name" value="DHDPS-like"/>
    <property type="match status" value="1"/>
</dbReference>
<gene>
    <name evidence="5" type="ORF">SAMN05660652_01074</name>
</gene>
<evidence type="ECO:0000256" key="3">
    <source>
        <dbReference type="PIRSR" id="PIRSR001365-1"/>
    </source>
</evidence>
<evidence type="ECO:0000313" key="6">
    <source>
        <dbReference type="Proteomes" id="UP000198607"/>
    </source>
</evidence>
<evidence type="ECO:0000256" key="1">
    <source>
        <dbReference type="ARBA" id="ARBA00023239"/>
    </source>
</evidence>
<dbReference type="AlphaFoldDB" id="A0A1G7Z4X1"/>
<feature type="binding site" evidence="4">
    <location>
        <position position="212"/>
    </location>
    <ligand>
        <name>pyruvate</name>
        <dbReference type="ChEBI" id="CHEBI:15361"/>
    </ligand>
</feature>
<dbReference type="EMBL" id="FNCY01000003">
    <property type="protein sequence ID" value="SDH03724.1"/>
    <property type="molecule type" value="Genomic_DNA"/>
</dbReference>
<dbReference type="InterPro" id="IPR002220">
    <property type="entry name" value="DapA-like"/>
</dbReference>
<dbReference type="GO" id="GO:0008840">
    <property type="term" value="F:4-hydroxy-tetrahydrodipicolinate synthase activity"/>
    <property type="evidence" value="ECO:0007669"/>
    <property type="project" value="TreeGrafter"/>
</dbReference>
<organism evidence="5 6">
    <name type="scientific">Propionivibrio dicarboxylicus</name>
    <dbReference type="NCBI Taxonomy" id="83767"/>
    <lineage>
        <taxon>Bacteria</taxon>
        <taxon>Pseudomonadati</taxon>
        <taxon>Pseudomonadota</taxon>
        <taxon>Betaproteobacteria</taxon>
        <taxon>Rhodocyclales</taxon>
        <taxon>Rhodocyclaceae</taxon>
        <taxon>Propionivibrio</taxon>
    </lineage>
</organism>
<dbReference type="OrthoDB" id="9816489at2"/>
<dbReference type="PIRSF" id="PIRSF001365">
    <property type="entry name" value="DHDPS"/>
    <property type="match status" value="1"/>
</dbReference>
<proteinExistence type="inferred from homology"/>
<protein>
    <submittedName>
        <fullName evidence="5">4-hydroxy-tetrahydrodipicolinate synthase</fullName>
    </submittedName>
</protein>
<dbReference type="RefSeq" id="WP_091934884.1">
    <property type="nucleotide sequence ID" value="NZ_FNCY01000003.1"/>
</dbReference>
<reference evidence="5 6" key="1">
    <citation type="submission" date="2016-10" db="EMBL/GenBank/DDBJ databases">
        <authorList>
            <person name="de Groot N.N."/>
        </authorList>
    </citation>
    <scope>NUCLEOTIDE SEQUENCE [LARGE SCALE GENOMIC DNA]</scope>
    <source>
        <strain evidence="5 6">DSM 5885</strain>
    </source>
</reference>
<feature type="active site" description="Proton donor/acceptor" evidence="3">
    <location>
        <position position="139"/>
    </location>
</feature>
<dbReference type="SUPFAM" id="SSF51569">
    <property type="entry name" value="Aldolase"/>
    <property type="match status" value="1"/>
</dbReference>